<dbReference type="InterPro" id="IPR011032">
    <property type="entry name" value="GroES-like_sf"/>
</dbReference>
<feature type="non-terminal residue" evidence="1">
    <location>
        <position position="76"/>
    </location>
</feature>
<proteinExistence type="predicted"/>
<name>A0AAV6TFC0_9ARAC</name>
<evidence type="ECO:0000313" key="1">
    <source>
        <dbReference type="EMBL" id="KAG8170517.1"/>
    </source>
</evidence>
<gene>
    <name evidence="1" type="ORF">JTE90_016522</name>
</gene>
<reference evidence="1 2" key="1">
    <citation type="journal article" date="2022" name="Nat. Ecol. Evol.">
        <title>A masculinizing supergene underlies an exaggerated male reproductive morph in a spider.</title>
        <authorList>
            <person name="Hendrickx F."/>
            <person name="De Corte Z."/>
            <person name="Sonet G."/>
            <person name="Van Belleghem S.M."/>
            <person name="Kostlbacher S."/>
            <person name="Vangestel C."/>
        </authorList>
    </citation>
    <scope>NUCLEOTIDE SEQUENCE [LARGE SCALE GENOMIC DNA]</scope>
    <source>
        <strain evidence="1">W744_W776</strain>
    </source>
</reference>
<dbReference type="EMBL" id="JAFNEN010005304">
    <property type="protein sequence ID" value="KAG8170517.1"/>
    <property type="molecule type" value="Genomic_DNA"/>
</dbReference>
<dbReference type="AlphaFoldDB" id="A0AAV6TFC0"/>
<keyword evidence="2" id="KW-1185">Reference proteome</keyword>
<accession>A0AAV6TFC0</accession>
<comment type="caution">
    <text evidence="1">The sequence shown here is derived from an EMBL/GenBank/DDBJ whole genome shotgun (WGS) entry which is preliminary data.</text>
</comment>
<dbReference type="Gene3D" id="3.90.180.10">
    <property type="entry name" value="Medium-chain alcohol dehydrogenases, catalytic domain"/>
    <property type="match status" value="1"/>
</dbReference>
<dbReference type="Proteomes" id="UP000827092">
    <property type="component" value="Unassembled WGS sequence"/>
</dbReference>
<sequence length="76" mass="8672">MFNESKQKTFKRLRGRKVTPNFQEAVFIEEKEICYPKEGEVSIRNKYVGINASDVNVTARIIPSDGVKESFGIGFE</sequence>
<organism evidence="1 2">
    <name type="scientific">Oedothorax gibbosus</name>
    <dbReference type="NCBI Taxonomy" id="931172"/>
    <lineage>
        <taxon>Eukaryota</taxon>
        <taxon>Metazoa</taxon>
        <taxon>Ecdysozoa</taxon>
        <taxon>Arthropoda</taxon>
        <taxon>Chelicerata</taxon>
        <taxon>Arachnida</taxon>
        <taxon>Araneae</taxon>
        <taxon>Araneomorphae</taxon>
        <taxon>Entelegynae</taxon>
        <taxon>Araneoidea</taxon>
        <taxon>Linyphiidae</taxon>
        <taxon>Erigoninae</taxon>
        <taxon>Oedothorax</taxon>
    </lineage>
</organism>
<protein>
    <submittedName>
        <fullName evidence="1">Uncharacterized protein</fullName>
    </submittedName>
</protein>
<dbReference type="SUPFAM" id="SSF50129">
    <property type="entry name" value="GroES-like"/>
    <property type="match status" value="1"/>
</dbReference>
<evidence type="ECO:0000313" key="2">
    <source>
        <dbReference type="Proteomes" id="UP000827092"/>
    </source>
</evidence>